<organism evidence="2 3">
    <name type="scientific">Thiomicrorhabdus marina</name>
    <dbReference type="NCBI Taxonomy" id="2818442"/>
    <lineage>
        <taxon>Bacteria</taxon>
        <taxon>Pseudomonadati</taxon>
        <taxon>Pseudomonadota</taxon>
        <taxon>Gammaproteobacteria</taxon>
        <taxon>Thiotrichales</taxon>
        <taxon>Piscirickettsiaceae</taxon>
        <taxon>Thiomicrorhabdus</taxon>
    </lineage>
</organism>
<dbReference type="EMBL" id="JAGETV010000028">
    <property type="protein sequence ID" value="MBO1928163.1"/>
    <property type="molecule type" value="Genomic_DNA"/>
</dbReference>
<keyword evidence="3" id="KW-1185">Reference proteome</keyword>
<evidence type="ECO:0000313" key="3">
    <source>
        <dbReference type="Proteomes" id="UP000664835"/>
    </source>
</evidence>
<keyword evidence="1" id="KW-0472">Membrane</keyword>
<reference evidence="2 3" key="1">
    <citation type="submission" date="2021-03" db="EMBL/GenBank/DDBJ databases">
        <title>Thiomicrorhabdus sp.nov.,novel sulfur-oxidizing bacteria isolated from coastal sediment.</title>
        <authorList>
            <person name="Liu X."/>
        </authorList>
    </citation>
    <scope>NUCLEOTIDE SEQUENCE [LARGE SCALE GENOMIC DNA]</scope>
    <source>
        <strain evidence="2 3">6S2-11</strain>
    </source>
</reference>
<keyword evidence="1" id="KW-1133">Transmembrane helix</keyword>
<comment type="caution">
    <text evidence="2">The sequence shown here is derived from an EMBL/GenBank/DDBJ whole genome shotgun (WGS) entry which is preliminary data.</text>
</comment>
<feature type="transmembrane region" description="Helical" evidence="1">
    <location>
        <begin position="50"/>
        <end position="72"/>
    </location>
</feature>
<protein>
    <submittedName>
        <fullName evidence="2">Uncharacterized protein</fullName>
    </submittedName>
</protein>
<evidence type="ECO:0000313" key="2">
    <source>
        <dbReference type="EMBL" id="MBO1928163.1"/>
    </source>
</evidence>
<evidence type="ECO:0000256" key="1">
    <source>
        <dbReference type="SAM" id="Phobius"/>
    </source>
</evidence>
<name>A0ABS3Q7W3_9GAMM</name>
<dbReference type="Proteomes" id="UP000664835">
    <property type="component" value="Unassembled WGS sequence"/>
</dbReference>
<proteinExistence type="predicted"/>
<sequence length="142" mass="15580">MSFGEKVKESIVTRAAEGLAVSITVILIWAMTKISPIVLPAIESGLSKPLLLSLLLASLALNIVLVVLFWIINKKPDFKLKYGIYWDSNKNPHCPNCKIPIAGYGNYEIGGKGYYCKPCKKIFPLQDAAGNDIEPSKAVEEL</sequence>
<keyword evidence="1" id="KW-0812">Transmembrane</keyword>
<dbReference type="RefSeq" id="WP_208150778.1">
    <property type="nucleotide sequence ID" value="NZ_JAGETV010000028.1"/>
</dbReference>
<gene>
    <name evidence="2" type="ORF">J3998_11310</name>
</gene>
<accession>A0ABS3Q7W3</accession>